<dbReference type="EMBL" id="JACHFL010000001">
    <property type="protein sequence ID" value="MBB5361300.1"/>
    <property type="molecule type" value="Genomic_DNA"/>
</dbReference>
<proteinExistence type="predicted"/>
<comment type="caution">
    <text evidence="1">The sequence shown here is derived from an EMBL/GenBank/DDBJ whole genome shotgun (WGS) entry which is preliminary data.</text>
</comment>
<keyword evidence="2" id="KW-1185">Reference proteome</keyword>
<accession>A0A7W8JQX8</accession>
<protein>
    <submittedName>
        <fullName evidence="1">Uncharacterized protein</fullName>
    </submittedName>
</protein>
<sequence length="94" mass="10346">MENNPGPLLSSPTPPSPAYQVACFVWHELTGRKGVGNELESYHPSTQRNIFYALVECAESVISRLGGIGYEPAEPPSFLFDEDGEFTTWPTKAD</sequence>
<organism evidence="1 2">
    <name type="scientific">Deinococcus humi</name>
    <dbReference type="NCBI Taxonomy" id="662880"/>
    <lineage>
        <taxon>Bacteria</taxon>
        <taxon>Thermotogati</taxon>
        <taxon>Deinococcota</taxon>
        <taxon>Deinococci</taxon>
        <taxon>Deinococcales</taxon>
        <taxon>Deinococcaceae</taxon>
        <taxon>Deinococcus</taxon>
    </lineage>
</organism>
<dbReference type="RefSeq" id="WP_184127388.1">
    <property type="nucleotide sequence ID" value="NZ_JACHFL010000001.1"/>
</dbReference>
<name>A0A7W8JQX8_9DEIO</name>
<evidence type="ECO:0000313" key="1">
    <source>
        <dbReference type="EMBL" id="MBB5361300.1"/>
    </source>
</evidence>
<dbReference type="AlphaFoldDB" id="A0A7W8JQX8"/>
<evidence type="ECO:0000313" key="2">
    <source>
        <dbReference type="Proteomes" id="UP000552709"/>
    </source>
</evidence>
<gene>
    <name evidence="1" type="ORF">HNQ08_000371</name>
</gene>
<reference evidence="1 2" key="1">
    <citation type="submission" date="2020-08" db="EMBL/GenBank/DDBJ databases">
        <title>Genomic Encyclopedia of Type Strains, Phase IV (KMG-IV): sequencing the most valuable type-strain genomes for metagenomic binning, comparative biology and taxonomic classification.</title>
        <authorList>
            <person name="Goeker M."/>
        </authorList>
    </citation>
    <scope>NUCLEOTIDE SEQUENCE [LARGE SCALE GENOMIC DNA]</scope>
    <source>
        <strain evidence="1 2">DSM 27939</strain>
    </source>
</reference>
<dbReference type="Proteomes" id="UP000552709">
    <property type="component" value="Unassembled WGS sequence"/>
</dbReference>